<proteinExistence type="predicted"/>
<dbReference type="Proteomes" id="UP000034006">
    <property type="component" value="Unassembled WGS sequence"/>
</dbReference>
<evidence type="ECO:0000313" key="2">
    <source>
        <dbReference type="EMBL" id="KKT51617.1"/>
    </source>
</evidence>
<reference evidence="2 3" key="1">
    <citation type="journal article" date="2015" name="Nature">
        <title>rRNA introns, odd ribosomes, and small enigmatic genomes across a large radiation of phyla.</title>
        <authorList>
            <person name="Brown C.T."/>
            <person name="Hug L.A."/>
            <person name="Thomas B.C."/>
            <person name="Sharon I."/>
            <person name="Castelle C.J."/>
            <person name="Singh A."/>
            <person name="Wilkins M.J."/>
            <person name="Williams K.H."/>
            <person name="Banfield J.F."/>
        </authorList>
    </citation>
    <scope>NUCLEOTIDE SEQUENCE [LARGE SCALE GENOMIC DNA]</scope>
</reference>
<sequence>MAKDKYSAVWISHTSINDFLQCPRAYFLKNIFKDRSSGNKIQIISPSLALGSAVHEVLESLSTVPTEIRFEESLVLKLDQVWEKLSGKKGGFKDLDEEHKYKERGKAMLRRVMDHPGPLLNLAVKIKESLPYFWLSEEENIILCGKIDWLEYLKEADGIHIIDFKTSKKEETGESLQLPIYHLLVARCQKRPVAKASYWYLDFSDLPKEKDLPDVTKAETKLLDIGRKIKLARKLERFECPNGKSGCIHCLPLESVARGEGEKVGEMGHRDTYILEKESIQEIDDTEDSFII</sequence>
<evidence type="ECO:0000259" key="1">
    <source>
        <dbReference type="Pfam" id="PF12705"/>
    </source>
</evidence>
<organism evidence="2 3">
    <name type="scientific">Candidatus Collierbacteria bacterium GW2011_GWB2_44_22</name>
    <dbReference type="NCBI Taxonomy" id="1618387"/>
    <lineage>
        <taxon>Bacteria</taxon>
        <taxon>Candidatus Collieribacteriota</taxon>
    </lineage>
</organism>
<evidence type="ECO:0000313" key="3">
    <source>
        <dbReference type="Proteomes" id="UP000034006"/>
    </source>
</evidence>
<dbReference type="Gene3D" id="3.90.320.10">
    <property type="match status" value="1"/>
</dbReference>
<protein>
    <recommendedName>
        <fullName evidence="1">PD-(D/E)XK endonuclease-like domain-containing protein</fullName>
    </recommendedName>
</protein>
<comment type="caution">
    <text evidence="2">The sequence shown here is derived from an EMBL/GenBank/DDBJ whole genome shotgun (WGS) entry which is preliminary data.</text>
</comment>
<dbReference type="InterPro" id="IPR011604">
    <property type="entry name" value="PDDEXK-like_dom_sf"/>
</dbReference>
<dbReference type="STRING" id="1618387.UW44_C0010G0055"/>
<accession>A0A0G1K5Q8</accession>
<dbReference type="Pfam" id="PF12705">
    <property type="entry name" value="PDDEXK_1"/>
    <property type="match status" value="1"/>
</dbReference>
<feature type="domain" description="PD-(D/E)XK endonuclease-like" evidence="1">
    <location>
        <begin position="11"/>
        <end position="250"/>
    </location>
</feature>
<gene>
    <name evidence="2" type="ORF">UW44_C0010G0055</name>
</gene>
<dbReference type="EMBL" id="LCIH01000010">
    <property type="protein sequence ID" value="KKT51617.1"/>
    <property type="molecule type" value="Genomic_DNA"/>
</dbReference>
<dbReference type="AlphaFoldDB" id="A0A0G1K5Q8"/>
<name>A0A0G1K5Q8_9BACT</name>
<dbReference type="InterPro" id="IPR038726">
    <property type="entry name" value="PDDEXK_AddAB-type"/>
</dbReference>